<dbReference type="Gene3D" id="2.60.40.1120">
    <property type="entry name" value="Carboxypeptidase-like, regulatory domain"/>
    <property type="match status" value="1"/>
</dbReference>
<dbReference type="InterPro" id="IPR037066">
    <property type="entry name" value="Plug_dom_sf"/>
</dbReference>
<evidence type="ECO:0000256" key="7">
    <source>
        <dbReference type="ARBA" id="ARBA00023237"/>
    </source>
</evidence>
<dbReference type="Proteomes" id="UP000198901">
    <property type="component" value="Unassembled WGS sequence"/>
</dbReference>
<evidence type="ECO:0000259" key="10">
    <source>
        <dbReference type="Pfam" id="PF00593"/>
    </source>
</evidence>
<dbReference type="InterPro" id="IPR039426">
    <property type="entry name" value="TonB-dep_rcpt-like"/>
</dbReference>
<name>A0A1G9VM57_9BACT</name>
<evidence type="ECO:0000256" key="9">
    <source>
        <dbReference type="RuleBase" id="RU003357"/>
    </source>
</evidence>
<dbReference type="InterPro" id="IPR000531">
    <property type="entry name" value="Beta-barrel_TonB"/>
</dbReference>
<dbReference type="PROSITE" id="PS52016">
    <property type="entry name" value="TONB_DEPENDENT_REC_3"/>
    <property type="match status" value="1"/>
</dbReference>
<keyword evidence="2 8" id="KW-0813">Transport</keyword>
<dbReference type="InterPro" id="IPR036942">
    <property type="entry name" value="Beta-barrel_TonB_sf"/>
</dbReference>
<dbReference type="AlphaFoldDB" id="A0A1G9VM57"/>
<dbReference type="Pfam" id="PF00593">
    <property type="entry name" value="TonB_dep_Rec_b-barrel"/>
    <property type="match status" value="1"/>
</dbReference>
<dbReference type="RefSeq" id="WP_245689975.1">
    <property type="nucleotide sequence ID" value="NZ_FNGS01000008.1"/>
</dbReference>
<evidence type="ECO:0000256" key="8">
    <source>
        <dbReference type="PROSITE-ProRule" id="PRU01360"/>
    </source>
</evidence>
<dbReference type="Pfam" id="PF13715">
    <property type="entry name" value="CarbopepD_reg_2"/>
    <property type="match status" value="1"/>
</dbReference>
<evidence type="ECO:0000313" key="13">
    <source>
        <dbReference type="Proteomes" id="UP000198901"/>
    </source>
</evidence>
<dbReference type="InterPro" id="IPR023997">
    <property type="entry name" value="TonB-dep_OMP_SusC/RagA_CS"/>
</dbReference>
<evidence type="ECO:0000256" key="2">
    <source>
        <dbReference type="ARBA" id="ARBA00022448"/>
    </source>
</evidence>
<feature type="domain" description="TonB-dependent receptor-like beta-barrel" evidence="10">
    <location>
        <begin position="635"/>
        <end position="1112"/>
    </location>
</feature>
<keyword evidence="13" id="KW-1185">Reference proteome</keyword>
<evidence type="ECO:0000256" key="4">
    <source>
        <dbReference type="ARBA" id="ARBA00022692"/>
    </source>
</evidence>
<sequence length="1142" mass="129229">MGKRRHSCQILLKIMRIALPQFLLAVVFTTLALARSGHAQEILDQRVTVRVSNLDIERTLERIEEIANVRFMYSPQLIQSARLISLDAKREPLYVLLERLLRPMNLTYEITDRRILLRRTAAVEEQPEIVTKFEQPQDRVVTGTVTDEKGNPLPGVNIQLKDSNRGTSTDSKGKYRLSIPDGGGILVFRSVGYLAEEVEIGSKSVLDFTLREATQALNEVVVVGYGTAQKRDLTGAVSQIKAAQIENENPNTVQDMLRGNVAGLNVGYDASAKGGGDLQVRGRTSLNASSSPLLVVDGVIYYGALSDINPNDIETLDVLKDASSAAVFGAKAASGVILITTKKGKGDKPTISFDANVGVSTLARDQPVYGPEGYVRWREDVLKSQNLNAKPYQFSNPSNLPSDVSLQQWLAYDGSSGDPTNVWLNRLKFQPIEIENYKAGKTVNWYDKVFHAAKRQDYNVSISGKKNDFTYYYSLGYLNNEGIVVGDRFSTIRTRFNMESKITSFLSAGLNAQFSDRDESQVAADWGQITLASPYGSEYDAQGNYRWSPQDDPGGGSRHPFLSMAYTDRLKKYNTLISTLFAKVNLPFGITYQINYTPRFEWYRYFNGESSHHPEWKNVGGRASREENMVYNWQVDNLLKWNKTIGKIHHFDVTLLANAEKFQSWNNTITNNGFDPNDNLGYHRIQAGINAIVTSNDEYSTADALMGRLFYSLKQKYLLTVSARRDGYSAFGQANPRATFPSIAGGWVFSDENFAKTPWLNYGKLRLSWGVNGNRDIGRYVALSDLTTGKYLMVRNDGTVYQVSQLYVNRMNNKNLKWEKTTSINLGLDFSLFNSRLDGTVELYHMSTKDLLVQRTLPDILGFNYVWDNLGEVQNRGIELSLNSRVMDTRTFSWKVSANFSLNRNKVVHLYGDRVDVKDANGNVIGSREADDLTNKWFIGKALDQIWDQKTTGIWQSSEADMAGKYGVRPGDFKVQDVNGDFKYTDADRQFLGYTAPRFRWNLRNEFNLWKNFDVSFMLYSYWGHMNSFNQAKNQGLADRTSSYVMPYWTAENPNNEYARLASSNGSANFSVYRQKSFIRFDNISMSYTFPKELISKAKIQRLKAYLTVRNLGYYAPQWNFWDPENSGPTPRTFTMGLNVTL</sequence>
<dbReference type="STRING" id="563176.SAMN04488090_4165"/>
<proteinExistence type="inferred from homology"/>
<protein>
    <submittedName>
        <fullName evidence="12">TonB-linked outer membrane protein, SusC/RagA family</fullName>
    </submittedName>
</protein>
<comment type="subcellular location">
    <subcellularLocation>
        <location evidence="1 8">Cell outer membrane</location>
        <topology evidence="1 8">Multi-pass membrane protein</topology>
    </subcellularLocation>
</comment>
<dbReference type="Pfam" id="PF07715">
    <property type="entry name" value="Plug"/>
    <property type="match status" value="1"/>
</dbReference>
<evidence type="ECO:0000256" key="5">
    <source>
        <dbReference type="ARBA" id="ARBA00023077"/>
    </source>
</evidence>
<keyword evidence="7 8" id="KW-0998">Cell outer membrane</keyword>
<accession>A0A1G9VM57</accession>
<dbReference type="EMBL" id="FNGS01000008">
    <property type="protein sequence ID" value="SDM73274.1"/>
    <property type="molecule type" value="Genomic_DNA"/>
</dbReference>
<organism evidence="12 13">
    <name type="scientific">Siphonobacter aquaeclarae</name>
    <dbReference type="NCBI Taxonomy" id="563176"/>
    <lineage>
        <taxon>Bacteria</taxon>
        <taxon>Pseudomonadati</taxon>
        <taxon>Bacteroidota</taxon>
        <taxon>Cytophagia</taxon>
        <taxon>Cytophagales</taxon>
        <taxon>Cytophagaceae</taxon>
        <taxon>Siphonobacter</taxon>
    </lineage>
</organism>
<dbReference type="SUPFAM" id="SSF49464">
    <property type="entry name" value="Carboxypeptidase regulatory domain-like"/>
    <property type="match status" value="1"/>
</dbReference>
<dbReference type="InterPro" id="IPR023996">
    <property type="entry name" value="TonB-dep_OMP_SusC/RagA"/>
</dbReference>
<dbReference type="Gene3D" id="2.170.130.10">
    <property type="entry name" value="TonB-dependent receptor, plug domain"/>
    <property type="match status" value="1"/>
</dbReference>
<feature type="domain" description="TonB-dependent receptor plug" evidence="11">
    <location>
        <begin position="230"/>
        <end position="336"/>
    </location>
</feature>
<evidence type="ECO:0000256" key="6">
    <source>
        <dbReference type="ARBA" id="ARBA00023136"/>
    </source>
</evidence>
<keyword evidence="6 8" id="KW-0472">Membrane</keyword>
<evidence type="ECO:0000256" key="1">
    <source>
        <dbReference type="ARBA" id="ARBA00004571"/>
    </source>
</evidence>
<dbReference type="NCBIfam" id="TIGR04057">
    <property type="entry name" value="SusC_RagA_signa"/>
    <property type="match status" value="1"/>
</dbReference>
<keyword evidence="4 8" id="KW-0812">Transmembrane</keyword>
<gene>
    <name evidence="12" type="ORF">SAMN04488090_4165</name>
</gene>
<dbReference type="GO" id="GO:0009279">
    <property type="term" value="C:cell outer membrane"/>
    <property type="evidence" value="ECO:0007669"/>
    <property type="project" value="UniProtKB-SubCell"/>
</dbReference>
<dbReference type="InterPro" id="IPR012910">
    <property type="entry name" value="Plug_dom"/>
</dbReference>
<evidence type="ECO:0000313" key="12">
    <source>
        <dbReference type="EMBL" id="SDM73274.1"/>
    </source>
</evidence>
<dbReference type="InterPro" id="IPR008969">
    <property type="entry name" value="CarboxyPept-like_regulatory"/>
</dbReference>
<evidence type="ECO:0000256" key="3">
    <source>
        <dbReference type="ARBA" id="ARBA00022452"/>
    </source>
</evidence>
<evidence type="ECO:0000259" key="11">
    <source>
        <dbReference type="Pfam" id="PF07715"/>
    </source>
</evidence>
<dbReference type="Gene3D" id="2.40.170.20">
    <property type="entry name" value="TonB-dependent receptor, beta-barrel domain"/>
    <property type="match status" value="1"/>
</dbReference>
<reference evidence="12 13" key="1">
    <citation type="submission" date="2016-10" db="EMBL/GenBank/DDBJ databases">
        <authorList>
            <person name="de Groot N.N."/>
        </authorList>
    </citation>
    <scope>NUCLEOTIDE SEQUENCE [LARGE SCALE GENOMIC DNA]</scope>
    <source>
        <strain evidence="12 13">DSM 21668</strain>
    </source>
</reference>
<keyword evidence="5 9" id="KW-0798">TonB box</keyword>
<dbReference type="SUPFAM" id="SSF56935">
    <property type="entry name" value="Porins"/>
    <property type="match status" value="1"/>
</dbReference>
<comment type="similarity">
    <text evidence="8 9">Belongs to the TonB-dependent receptor family.</text>
</comment>
<dbReference type="NCBIfam" id="TIGR04056">
    <property type="entry name" value="OMP_RagA_SusC"/>
    <property type="match status" value="1"/>
</dbReference>
<keyword evidence="3 8" id="KW-1134">Transmembrane beta strand</keyword>